<sequence length="49" mass="5102">MNGSSKLRRVSNTIRPYLGGYAGRNPLKGDVIAAMAPSPSDEGTHSPSS</sequence>
<proteinExistence type="predicted"/>
<reference evidence="1 2" key="1">
    <citation type="journal article" date="2017" name="Plant Biotechnol. J.">
        <title>A comprehensive draft genome sequence for lupin (Lupinus angustifolius), an emerging health food: insights into plant-microbe interactions and legume evolution.</title>
        <authorList>
            <person name="Hane J.K."/>
            <person name="Ming Y."/>
            <person name="Kamphuis L.G."/>
            <person name="Nelson M.N."/>
            <person name="Garg G."/>
            <person name="Atkins C.A."/>
            <person name="Bayer P.E."/>
            <person name="Bravo A."/>
            <person name="Bringans S."/>
            <person name="Cannon S."/>
            <person name="Edwards D."/>
            <person name="Foley R."/>
            <person name="Gao L.L."/>
            <person name="Harrison M.J."/>
            <person name="Huang W."/>
            <person name="Hurgobin B."/>
            <person name="Li S."/>
            <person name="Liu C.W."/>
            <person name="McGrath A."/>
            <person name="Morahan G."/>
            <person name="Murray J."/>
            <person name="Weller J."/>
            <person name="Jian J."/>
            <person name="Singh K.B."/>
        </authorList>
    </citation>
    <scope>NUCLEOTIDE SEQUENCE [LARGE SCALE GENOMIC DNA]</scope>
    <source>
        <strain evidence="2">cv. Tanjil</strain>
        <tissue evidence="1">Whole plant</tissue>
    </source>
</reference>
<gene>
    <name evidence="1" type="ORF">TanjilG_09332</name>
</gene>
<dbReference type="AlphaFoldDB" id="A0A4P1RMJ7"/>
<organism evidence="1 2">
    <name type="scientific">Lupinus angustifolius</name>
    <name type="common">Narrow-leaved blue lupine</name>
    <dbReference type="NCBI Taxonomy" id="3871"/>
    <lineage>
        <taxon>Eukaryota</taxon>
        <taxon>Viridiplantae</taxon>
        <taxon>Streptophyta</taxon>
        <taxon>Embryophyta</taxon>
        <taxon>Tracheophyta</taxon>
        <taxon>Spermatophyta</taxon>
        <taxon>Magnoliopsida</taxon>
        <taxon>eudicotyledons</taxon>
        <taxon>Gunneridae</taxon>
        <taxon>Pentapetalae</taxon>
        <taxon>rosids</taxon>
        <taxon>fabids</taxon>
        <taxon>Fabales</taxon>
        <taxon>Fabaceae</taxon>
        <taxon>Papilionoideae</taxon>
        <taxon>50 kb inversion clade</taxon>
        <taxon>genistoids sensu lato</taxon>
        <taxon>core genistoids</taxon>
        <taxon>Genisteae</taxon>
        <taxon>Lupinus</taxon>
    </lineage>
</organism>
<dbReference type="EMBL" id="CM007364">
    <property type="protein sequence ID" value="OIW13981.1"/>
    <property type="molecule type" value="Genomic_DNA"/>
</dbReference>
<name>A0A4P1RMJ7_LUPAN</name>
<dbReference type="Gramene" id="OIW13981">
    <property type="protein sequence ID" value="OIW13981"/>
    <property type="gene ID" value="TanjilG_09332"/>
</dbReference>
<protein>
    <submittedName>
        <fullName evidence="1">Uncharacterized protein</fullName>
    </submittedName>
</protein>
<accession>A0A4P1RMJ7</accession>
<keyword evidence="2" id="KW-1185">Reference proteome</keyword>
<evidence type="ECO:0000313" key="2">
    <source>
        <dbReference type="Proteomes" id="UP000188354"/>
    </source>
</evidence>
<dbReference type="Proteomes" id="UP000188354">
    <property type="component" value="Chromosome LG04"/>
</dbReference>
<evidence type="ECO:0000313" key="1">
    <source>
        <dbReference type="EMBL" id="OIW13981.1"/>
    </source>
</evidence>